<dbReference type="eggNOG" id="ENOG502RS63">
    <property type="taxonomic scope" value="Eukaryota"/>
</dbReference>
<feature type="region of interest" description="Disordered" evidence="1">
    <location>
        <begin position="221"/>
        <end position="257"/>
    </location>
</feature>
<accession>G3JF05</accession>
<protein>
    <submittedName>
        <fullName evidence="2">Uncharacterized protein</fullName>
    </submittedName>
</protein>
<feature type="compositionally biased region" description="Gly residues" evidence="1">
    <location>
        <begin position="653"/>
        <end position="662"/>
    </location>
</feature>
<dbReference type="InParanoid" id="G3JF05"/>
<feature type="region of interest" description="Disordered" evidence="1">
    <location>
        <begin position="23"/>
        <end position="54"/>
    </location>
</feature>
<reference evidence="2 3" key="1">
    <citation type="journal article" date="2011" name="Genome Biol.">
        <title>Genome sequence of the insect pathogenic fungus Cordyceps militaris, a valued traditional Chinese medicine.</title>
        <authorList>
            <person name="Zheng P."/>
            <person name="Xia Y."/>
            <person name="Xiao G."/>
            <person name="Xiong C."/>
            <person name="Hu X."/>
            <person name="Zhang S."/>
            <person name="Zheng H."/>
            <person name="Huang Y."/>
            <person name="Zhou Y."/>
            <person name="Wang S."/>
            <person name="Zhao G.P."/>
            <person name="Liu X."/>
            <person name="St Leger R.J."/>
            <person name="Wang C."/>
        </authorList>
    </citation>
    <scope>NUCLEOTIDE SEQUENCE [LARGE SCALE GENOMIC DNA]</scope>
    <source>
        <strain evidence="2 3">CM01</strain>
    </source>
</reference>
<feature type="compositionally biased region" description="Low complexity" evidence="1">
    <location>
        <begin position="547"/>
        <end position="557"/>
    </location>
</feature>
<dbReference type="STRING" id="983644.G3JF05"/>
<dbReference type="EMBL" id="JH126401">
    <property type="protein sequence ID" value="EGX93061.1"/>
    <property type="molecule type" value="Genomic_DNA"/>
</dbReference>
<dbReference type="VEuPathDB" id="FungiDB:CCM_04433"/>
<evidence type="ECO:0000313" key="2">
    <source>
        <dbReference type="EMBL" id="EGX93061.1"/>
    </source>
</evidence>
<feature type="compositionally biased region" description="Low complexity" evidence="1">
    <location>
        <begin position="33"/>
        <end position="54"/>
    </location>
</feature>
<dbReference type="OrthoDB" id="3506470at2759"/>
<dbReference type="Proteomes" id="UP000001610">
    <property type="component" value="Unassembled WGS sequence"/>
</dbReference>
<dbReference type="HOGENOM" id="CLU_022135_0_0_1"/>
<feature type="region of interest" description="Disordered" evidence="1">
    <location>
        <begin position="542"/>
        <end position="567"/>
    </location>
</feature>
<proteinExistence type="predicted"/>
<feature type="region of interest" description="Disordered" evidence="1">
    <location>
        <begin position="173"/>
        <end position="194"/>
    </location>
</feature>
<dbReference type="GeneID" id="18166456"/>
<evidence type="ECO:0000313" key="3">
    <source>
        <dbReference type="Proteomes" id="UP000001610"/>
    </source>
</evidence>
<keyword evidence="3" id="KW-1185">Reference proteome</keyword>
<evidence type="ECO:0000256" key="1">
    <source>
        <dbReference type="SAM" id="MobiDB-lite"/>
    </source>
</evidence>
<dbReference type="AlphaFoldDB" id="G3JF05"/>
<name>G3JF05_CORMM</name>
<organism evidence="2 3">
    <name type="scientific">Cordyceps militaris (strain CM01)</name>
    <name type="common">Caterpillar fungus</name>
    <dbReference type="NCBI Taxonomy" id="983644"/>
    <lineage>
        <taxon>Eukaryota</taxon>
        <taxon>Fungi</taxon>
        <taxon>Dikarya</taxon>
        <taxon>Ascomycota</taxon>
        <taxon>Pezizomycotina</taxon>
        <taxon>Sordariomycetes</taxon>
        <taxon>Hypocreomycetidae</taxon>
        <taxon>Hypocreales</taxon>
        <taxon>Cordycipitaceae</taxon>
        <taxon>Cordyceps</taxon>
    </lineage>
</organism>
<gene>
    <name evidence="2" type="ORF">CCM_04433</name>
</gene>
<feature type="region of interest" description="Disordered" evidence="1">
    <location>
        <begin position="353"/>
        <end position="448"/>
    </location>
</feature>
<dbReference type="OMA" id="MDCFPEM"/>
<dbReference type="RefSeq" id="XP_006669644.1">
    <property type="nucleotide sequence ID" value="XM_006669581.1"/>
</dbReference>
<feature type="region of interest" description="Disordered" evidence="1">
    <location>
        <begin position="653"/>
        <end position="673"/>
    </location>
</feature>
<dbReference type="KEGG" id="cmt:CCM_04433"/>
<sequence>MPAPDCDDPASTVPLDGLHIDLPSEQQQTVVHTSPDSPTKTPSSSCSRSSSLSLSRKRSVASMKDLMPLTLSASASSYTSPVLADDVLKDRVNDYLPELLAQDLEVSGDLFAAKRMSAGAPSYSLVADYMTRAKAAGYCANRLSTASLYQPASARVQVLGAIEERDSSAALFEQQEHQQHRHSSGYPDTSDMDDISSEDGSFGMPPPSFRYRRNMSVITSATSFTESAPKHSPQPSPRRLRPTRCSWIDGDSDSGSDMDIDEDEVDDFLPEPLSPLFLASPTSPTMAHHHLNYEQSISACRSRLVRKKSHLLTGVPPSASSMSETRMSLKPAVAYGSYTTPSNRTSFIAQEFQRATSPSLPAAEQRTPVSHTRPSTPPPVPQKHHRRISKLSEESLSRQNQPLAVSAVTARPPALTLESPPMSDAHTSDAEIDEDAPQHDPAASWRGDLDVDYSRTTPPASPPRHFVTWANAATPYVPNFGGDELARVVPLPPDVVETLRVSVACFPETILLSSSLTIETIRSYSKKMRHPETDLLRLASPATLQDNNSSSSSSGNHHSGKRSLWNKVNPLRKASSSSLRHSAVARSASGSRAGSISAAPAAAVADAQKAWSAIQNVFGTCSEYICDALFAHIMAYNYVSALLARASLPGRHPSGGGGGGGRPSTAATVAADQKRDDIPRKAASLLGLDDGGGGSRLGRRTSTMTSTLLLARPWSRDGLLPTTAPSAGSSSSDAPVRTVHEGLYRCIVRLIATARLTSASGRLDEPIVDADATEADALFMRSLCEIVRLVEETS</sequence>